<comment type="caution">
    <text evidence="1">The sequence shown here is derived from an EMBL/GenBank/DDBJ whole genome shotgun (WGS) entry which is preliminary data.</text>
</comment>
<evidence type="ECO:0000313" key="2">
    <source>
        <dbReference type="Proteomes" id="UP001652395"/>
    </source>
</evidence>
<dbReference type="EMBL" id="JAOQJF010000004">
    <property type="protein sequence ID" value="MCU6798857.1"/>
    <property type="molecule type" value="Genomic_DNA"/>
</dbReference>
<evidence type="ECO:0008006" key="3">
    <source>
        <dbReference type="Google" id="ProtNLM"/>
    </source>
</evidence>
<evidence type="ECO:0000313" key="1">
    <source>
        <dbReference type="EMBL" id="MCU6798857.1"/>
    </source>
</evidence>
<name>A0ABT2UW34_9FIRM</name>
<reference evidence="1 2" key="1">
    <citation type="journal article" date="2021" name="ISME Commun">
        <title>Automated analysis of genomic sequences facilitates high-throughput and comprehensive description of bacteria.</title>
        <authorList>
            <person name="Hitch T.C.A."/>
        </authorList>
    </citation>
    <scope>NUCLEOTIDE SEQUENCE [LARGE SCALE GENOMIC DNA]</scope>
    <source>
        <strain evidence="2">f_CCE</strain>
    </source>
</reference>
<gene>
    <name evidence="1" type="ORF">OCV69_02725</name>
</gene>
<proteinExistence type="predicted"/>
<accession>A0ABT2UW34</accession>
<keyword evidence="2" id="KW-1185">Reference proteome</keyword>
<protein>
    <recommendedName>
        <fullName evidence="3">Cell division protein ZapA</fullName>
    </recommendedName>
</protein>
<dbReference type="Proteomes" id="UP001652395">
    <property type="component" value="Unassembled WGS sequence"/>
</dbReference>
<organism evidence="1 2">
    <name type="scientific">Alitiscatomonas aceti</name>
    <dbReference type="NCBI Taxonomy" id="2981724"/>
    <lineage>
        <taxon>Bacteria</taxon>
        <taxon>Bacillati</taxon>
        <taxon>Bacillota</taxon>
        <taxon>Clostridia</taxon>
        <taxon>Lachnospirales</taxon>
        <taxon>Lachnospiraceae</taxon>
        <taxon>Alitiscatomonas</taxon>
    </lineage>
</organism>
<sequence>MKLQITFPDGTQDAIFLSDSEVRKLEYQVKKQHQYMKERGIQKNYTLVDELYFAIHMYALDLKEIPEEEETR</sequence>
<dbReference type="RefSeq" id="WP_158357609.1">
    <property type="nucleotide sequence ID" value="NZ_JAOQJF010000004.1"/>
</dbReference>